<evidence type="ECO:0000313" key="2">
    <source>
        <dbReference type="Proteomes" id="UP001642360"/>
    </source>
</evidence>
<comment type="caution">
    <text evidence="1">The sequence shown here is derived from an EMBL/GenBank/DDBJ whole genome shotgun (WGS) entry which is preliminary data.</text>
</comment>
<dbReference type="AlphaFoldDB" id="A0ABC8TZA9"/>
<protein>
    <submittedName>
        <fullName evidence="1">Uncharacterized protein</fullName>
    </submittedName>
</protein>
<dbReference type="EMBL" id="CAUOFW020006469">
    <property type="protein sequence ID" value="CAK9174849.1"/>
    <property type="molecule type" value="Genomic_DNA"/>
</dbReference>
<name>A0ABC8TZA9_9AQUA</name>
<dbReference type="Proteomes" id="UP001642360">
    <property type="component" value="Unassembled WGS sequence"/>
</dbReference>
<sequence>MIRNSVILGLKNRSCGLSLSRSVQFNRIYLYNFIIDHNKDLHTAIIVMLKGLVAQHFVESLAGGSELLLTTKELLIIQA</sequence>
<reference evidence="1 2" key="1">
    <citation type="submission" date="2024-02" db="EMBL/GenBank/DDBJ databases">
        <authorList>
            <person name="Vignale AGUSTIN F."/>
            <person name="Sosa J E."/>
            <person name="Modenutti C."/>
        </authorList>
    </citation>
    <scope>NUCLEOTIDE SEQUENCE [LARGE SCALE GENOMIC DNA]</scope>
</reference>
<gene>
    <name evidence="1" type="ORF">ILEXP_LOCUS44618</name>
</gene>
<organism evidence="1 2">
    <name type="scientific">Ilex paraguariensis</name>
    <name type="common">yerba mate</name>
    <dbReference type="NCBI Taxonomy" id="185542"/>
    <lineage>
        <taxon>Eukaryota</taxon>
        <taxon>Viridiplantae</taxon>
        <taxon>Streptophyta</taxon>
        <taxon>Embryophyta</taxon>
        <taxon>Tracheophyta</taxon>
        <taxon>Spermatophyta</taxon>
        <taxon>Magnoliopsida</taxon>
        <taxon>eudicotyledons</taxon>
        <taxon>Gunneridae</taxon>
        <taxon>Pentapetalae</taxon>
        <taxon>asterids</taxon>
        <taxon>campanulids</taxon>
        <taxon>Aquifoliales</taxon>
        <taxon>Aquifoliaceae</taxon>
        <taxon>Ilex</taxon>
    </lineage>
</organism>
<evidence type="ECO:0000313" key="1">
    <source>
        <dbReference type="EMBL" id="CAK9174849.1"/>
    </source>
</evidence>
<accession>A0ABC8TZA9</accession>
<proteinExistence type="predicted"/>
<keyword evidence="2" id="KW-1185">Reference proteome</keyword>